<feature type="signal peptide" evidence="2">
    <location>
        <begin position="1"/>
        <end position="15"/>
    </location>
</feature>
<evidence type="ECO:0000256" key="2">
    <source>
        <dbReference type="SAM" id="SignalP"/>
    </source>
</evidence>
<keyword evidence="2" id="KW-0732">Signal</keyword>
<sequence length="141" mass="15715">MGLLTLVHLILRYFALKHKLLPVFNGFKNSLIVLAPGSLAPKPLIVTPDSVFCTPDDSVSVAVHSPKSFGELDLWEDLKCSRFTNSRSKRGDRVDQSIKINNQKETPKTHWCPGSSPVDIDDEIECKSGRAASIRQQWLAE</sequence>
<name>A0ABU6T2S9_9FABA</name>
<protein>
    <submittedName>
        <fullName evidence="3">Uncharacterized protein</fullName>
    </submittedName>
</protein>
<gene>
    <name evidence="3" type="ORF">PIB30_001054</name>
</gene>
<evidence type="ECO:0000256" key="1">
    <source>
        <dbReference type="SAM" id="MobiDB-lite"/>
    </source>
</evidence>
<dbReference type="Proteomes" id="UP001341840">
    <property type="component" value="Unassembled WGS sequence"/>
</dbReference>
<keyword evidence="4" id="KW-1185">Reference proteome</keyword>
<evidence type="ECO:0000313" key="3">
    <source>
        <dbReference type="EMBL" id="MED6142855.1"/>
    </source>
</evidence>
<accession>A0ABU6T2S9</accession>
<organism evidence="3 4">
    <name type="scientific">Stylosanthes scabra</name>
    <dbReference type="NCBI Taxonomy" id="79078"/>
    <lineage>
        <taxon>Eukaryota</taxon>
        <taxon>Viridiplantae</taxon>
        <taxon>Streptophyta</taxon>
        <taxon>Embryophyta</taxon>
        <taxon>Tracheophyta</taxon>
        <taxon>Spermatophyta</taxon>
        <taxon>Magnoliopsida</taxon>
        <taxon>eudicotyledons</taxon>
        <taxon>Gunneridae</taxon>
        <taxon>Pentapetalae</taxon>
        <taxon>rosids</taxon>
        <taxon>fabids</taxon>
        <taxon>Fabales</taxon>
        <taxon>Fabaceae</taxon>
        <taxon>Papilionoideae</taxon>
        <taxon>50 kb inversion clade</taxon>
        <taxon>dalbergioids sensu lato</taxon>
        <taxon>Dalbergieae</taxon>
        <taxon>Pterocarpus clade</taxon>
        <taxon>Stylosanthes</taxon>
    </lineage>
</organism>
<feature type="chain" id="PRO_5045372901" evidence="2">
    <location>
        <begin position="16"/>
        <end position="141"/>
    </location>
</feature>
<proteinExistence type="predicted"/>
<feature type="region of interest" description="Disordered" evidence="1">
    <location>
        <begin position="86"/>
        <end position="116"/>
    </location>
</feature>
<reference evidence="3 4" key="1">
    <citation type="journal article" date="2023" name="Plants (Basel)">
        <title>Bridging the Gap: Combining Genomics and Transcriptomics Approaches to Understand Stylosanthes scabra, an Orphan Legume from the Brazilian Caatinga.</title>
        <authorList>
            <person name="Ferreira-Neto J.R.C."/>
            <person name="da Silva M.D."/>
            <person name="Binneck E."/>
            <person name="de Melo N.F."/>
            <person name="da Silva R.H."/>
            <person name="de Melo A.L.T.M."/>
            <person name="Pandolfi V."/>
            <person name="Bustamante F.O."/>
            <person name="Brasileiro-Vidal A.C."/>
            <person name="Benko-Iseppon A.M."/>
        </authorList>
    </citation>
    <scope>NUCLEOTIDE SEQUENCE [LARGE SCALE GENOMIC DNA]</scope>
    <source>
        <tissue evidence="3">Leaves</tissue>
    </source>
</reference>
<comment type="caution">
    <text evidence="3">The sequence shown here is derived from an EMBL/GenBank/DDBJ whole genome shotgun (WGS) entry which is preliminary data.</text>
</comment>
<dbReference type="EMBL" id="JASCZI010090623">
    <property type="protein sequence ID" value="MED6142855.1"/>
    <property type="molecule type" value="Genomic_DNA"/>
</dbReference>
<evidence type="ECO:0000313" key="4">
    <source>
        <dbReference type="Proteomes" id="UP001341840"/>
    </source>
</evidence>